<dbReference type="CDD" id="cd03789">
    <property type="entry name" value="GT9_LPS_heptosyltransferase"/>
    <property type="match status" value="1"/>
</dbReference>
<proteinExistence type="inferred from homology"/>
<dbReference type="GO" id="GO:0008713">
    <property type="term" value="F:ADP-heptose-lipopolysaccharide heptosyltransferase activity"/>
    <property type="evidence" value="ECO:0007669"/>
    <property type="project" value="UniProtKB-EC"/>
</dbReference>
<sequence length="350" mass="37448">MRVLVRTPNWLGDTVMALPALLALRSHFADEVLVAAAPSAFAPLLSAAAAVDETVLLSREHSGRRGRNIEAAQLRSGRFDLAVLLPNSFGSAWVARRAGIVERWGYATRARGWLLTRAVPRPHRRSHLHQGDEYLGLLRKLGIESKPVATTIAAPPWMLARARRLLEDAGWDGERPLIGMAPGAAYGHAKRWLPDRYARVAGRLADTQGAVVVLVGDGHDRDTGYAIESSLVAAGGGGTVAGVVNLIGRTDLSQLIGLLAVLRALISSDSGAMHLAAALGVPVAAIFGPTDDRLTAPVGRHVVLTHNVWCRPCFLRDCPIDHRCMTGISEDRVFQAVTDQLLLPAAGGRT</sequence>
<evidence type="ECO:0000256" key="3">
    <source>
        <dbReference type="ARBA" id="ARBA00043995"/>
    </source>
</evidence>
<keyword evidence="1" id="KW-0328">Glycosyltransferase</keyword>
<dbReference type="PANTHER" id="PTHR30160">
    <property type="entry name" value="TETRAACYLDISACCHARIDE 4'-KINASE-RELATED"/>
    <property type="match status" value="1"/>
</dbReference>
<dbReference type="InterPro" id="IPR051199">
    <property type="entry name" value="LPS_LOS_Heptosyltrfase"/>
</dbReference>
<reference evidence="6" key="1">
    <citation type="submission" date="2018-05" db="EMBL/GenBank/DDBJ databases">
        <authorList>
            <person name="Lanie J.A."/>
            <person name="Ng W.-L."/>
            <person name="Kazmierczak K.M."/>
            <person name="Andrzejewski T.M."/>
            <person name="Davidsen T.M."/>
            <person name="Wayne K.J."/>
            <person name="Tettelin H."/>
            <person name="Glass J.I."/>
            <person name="Rusch D."/>
            <person name="Podicherti R."/>
            <person name="Tsui H.-C.T."/>
            <person name="Winkler M.E."/>
        </authorList>
    </citation>
    <scope>NUCLEOTIDE SEQUENCE</scope>
</reference>
<accession>A0A381RRH4</accession>
<evidence type="ECO:0000313" key="6">
    <source>
        <dbReference type="EMBL" id="SUZ93669.1"/>
    </source>
</evidence>
<name>A0A381RRH4_9ZZZZ</name>
<keyword evidence="2" id="KW-0808">Transferase</keyword>
<dbReference type="InterPro" id="IPR011910">
    <property type="entry name" value="RfaF"/>
</dbReference>
<dbReference type="AlphaFoldDB" id="A0A381RRH4"/>
<dbReference type="Gene3D" id="3.40.50.2000">
    <property type="entry name" value="Glycogen Phosphorylase B"/>
    <property type="match status" value="2"/>
</dbReference>
<dbReference type="PANTHER" id="PTHR30160:SF7">
    <property type="entry name" value="ADP-HEPTOSE--LPS HEPTOSYLTRANSFERASE 2"/>
    <property type="match status" value="1"/>
</dbReference>
<comment type="similarity">
    <text evidence="3">Belongs to the glycosyltransferase 9 family.</text>
</comment>
<dbReference type="EMBL" id="UINC01002166">
    <property type="protein sequence ID" value="SUZ93669.1"/>
    <property type="molecule type" value="Genomic_DNA"/>
</dbReference>
<dbReference type="GO" id="GO:0005829">
    <property type="term" value="C:cytosol"/>
    <property type="evidence" value="ECO:0007669"/>
    <property type="project" value="TreeGrafter"/>
</dbReference>
<evidence type="ECO:0000256" key="4">
    <source>
        <dbReference type="ARBA" id="ARBA00044042"/>
    </source>
</evidence>
<dbReference type="EC" id="2.4.99.24" evidence="4"/>
<dbReference type="SUPFAM" id="SSF53756">
    <property type="entry name" value="UDP-Glycosyltransferase/glycogen phosphorylase"/>
    <property type="match status" value="1"/>
</dbReference>
<dbReference type="GO" id="GO:0009244">
    <property type="term" value="P:lipopolysaccharide core region biosynthetic process"/>
    <property type="evidence" value="ECO:0007669"/>
    <property type="project" value="TreeGrafter"/>
</dbReference>
<organism evidence="6">
    <name type="scientific">marine metagenome</name>
    <dbReference type="NCBI Taxonomy" id="408172"/>
    <lineage>
        <taxon>unclassified sequences</taxon>
        <taxon>metagenomes</taxon>
        <taxon>ecological metagenomes</taxon>
    </lineage>
</organism>
<dbReference type="InterPro" id="IPR002201">
    <property type="entry name" value="Glyco_trans_9"/>
</dbReference>
<evidence type="ECO:0000256" key="1">
    <source>
        <dbReference type="ARBA" id="ARBA00022676"/>
    </source>
</evidence>
<evidence type="ECO:0000256" key="5">
    <source>
        <dbReference type="ARBA" id="ARBA00047503"/>
    </source>
</evidence>
<comment type="catalytic activity">
    <reaction evidence="5">
        <text>an L-alpha-D-Hep-(1-&gt;5)-[alpha-Kdo-(2-&gt;4)]-alpha-Kdo-(2-&gt;6)-lipid A + ADP-L-glycero-beta-D-manno-heptose = an L-alpha-D-Hep-(1-&gt;3)-L-alpha-D-Hep-(1-&gt;5)-[alpha-Kdo-(2-&gt;4)]-alpha-Kdo-(2-&gt;6)-lipid A + ADP + H(+)</text>
        <dbReference type="Rhea" id="RHEA:74071"/>
        <dbReference type="ChEBI" id="CHEBI:15378"/>
        <dbReference type="ChEBI" id="CHEBI:61506"/>
        <dbReference type="ChEBI" id="CHEBI:193068"/>
        <dbReference type="ChEBI" id="CHEBI:193069"/>
        <dbReference type="ChEBI" id="CHEBI:456216"/>
        <dbReference type="EC" id="2.4.99.24"/>
    </reaction>
</comment>
<protein>
    <recommendedName>
        <fullName evidence="4">lipopolysaccharide heptosyltransferase II</fullName>
        <ecNumber evidence="4">2.4.99.24</ecNumber>
    </recommendedName>
</protein>
<evidence type="ECO:0000256" key="2">
    <source>
        <dbReference type="ARBA" id="ARBA00022679"/>
    </source>
</evidence>
<gene>
    <name evidence="6" type="ORF">METZ01_LOCUS46523</name>
</gene>
<dbReference type="Pfam" id="PF01075">
    <property type="entry name" value="Glyco_transf_9"/>
    <property type="match status" value="1"/>
</dbReference>
<dbReference type="NCBIfam" id="TIGR02195">
    <property type="entry name" value="heptsyl_trn_II"/>
    <property type="match status" value="1"/>
</dbReference>